<feature type="compositionally biased region" description="Basic residues" evidence="1">
    <location>
        <begin position="70"/>
        <end position="79"/>
    </location>
</feature>
<proteinExistence type="predicted"/>
<organism evidence="2 3">
    <name type="scientific">Paramuricea clavata</name>
    <name type="common">Red gorgonian</name>
    <name type="synonym">Violescent sea-whip</name>
    <dbReference type="NCBI Taxonomy" id="317549"/>
    <lineage>
        <taxon>Eukaryota</taxon>
        <taxon>Metazoa</taxon>
        <taxon>Cnidaria</taxon>
        <taxon>Anthozoa</taxon>
        <taxon>Octocorallia</taxon>
        <taxon>Malacalcyonacea</taxon>
        <taxon>Plexauridae</taxon>
        <taxon>Paramuricea</taxon>
    </lineage>
</organism>
<feature type="region of interest" description="Disordered" evidence="1">
    <location>
        <begin position="149"/>
        <end position="197"/>
    </location>
</feature>
<feature type="compositionally biased region" description="Polar residues" evidence="1">
    <location>
        <begin position="157"/>
        <end position="177"/>
    </location>
</feature>
<evidence type="ECO:0000313" key="2">
    <source>
        <dbReference type="EMBL" id="CAB3983502.1"/>
    </source>
</evidence>
<keyword evidence="3" id="KW-1185">Reference proteome</keyword>
<feature type="region of interest" description="Disordered" evidence="1">
    <location>
        <begin position="1"/>
        <end position="22"/>
    </location>
</feature>
<name>A0A6S7G3Z3_PARCT</name>
<dbReference type="EMBL" id="CACRXK020000621">
    <property type="protein sequence ID" value="CAB3983502.1"/>
    <property type="molecule type" value="Genomic_DNA"/>
</dbReference>
<accession>A0A6S7G3Z3</accession>
<evidence type="ECO:0000313" key="3">
    <source>
        <dbReference type="Proteomes" id="UP001152795"/>
    </source>
</evidence>
<feature type="compositionally biased region" description="Basic and acidic residues" evidence="1">
    <location>
        <begin position="88"/>
        <end position="99"/>
    </location>
</feature>
<protein>
    <submittedName>
        <fullName evidence="2">Uncharacterized protein</fullName>
    </submittedName>
</protein>
<reference evidence="2" key="1">
    <citation type="submission" date="2020-04" db="EMBL/GenBank/DDBJ databases">
        <authorList>
            <person name="Alioto T."/>
            <person name="Alioto T."/>
            <person name="Gomez Garrido J."/>
        </authorList>
    </citation>
    <scope>NUCLEOTIDE SEQUENCE</scope>
    <source>
        <strain evidence="2">A484AB</strain>
    </source>
</reference>
<dbReference type="Proteomes" id="UP001152795">
    <property type="component" value="Unassembled WGS sequence"/>
</dbReference>
<evidence type="ECO:0000256" key="1">
    <source>
        <dbReference type="SAM" id="MobiDB-lite"/>
    </source>
</evidence>
<feature type="region of interest" description="Disordered" evidence="1">
    <location>
        <begin position="64"/>
        <end position="99"/>
    </location>
</feature>
<dbReference type="OrthoDB" id="5990426at2759"/>
<gene>
    <name evidence="2" type="ORF">PACLA_8A031475</name>
</gene>
<dbReference type="AlphaFoldDB" id="A0A6S7G3Z3"/>
<comment type="caution">
    <text evidence="2">The sequence shown here is derived from an EMBL/GenBank/DDBJ whole genome shotgun (WGS) entry which is preliminary data.</text>
</comment>
<sequence>MTSRCDCKSSCSVKRRENGTPGCPCKGNNVECSEDCKCGTRNKPCKNRAMPEILERERDIERINATGKATRAKGAKQSRSKGFNLSHKPAESEEVQREKEHKDVKDFIGTLDNGLVRKLAIRSLRRGIGSMDYIDSLLIMEDDLDESENVGEFGHTSMEQSLTDSGATTQASSNPQNPDLEEEPTMDGVADWVTPPH</sequence>